<dbReference type="PANTHER" id="PTHR36444:SF2">
    <property type="entry name" value="TRANSCRIPTIONAL REGULATOR PROTEIN YOBU-RELATED"/>
    <property type="match status" value="1"/>
</dbReference>
<dbReference type="InterPro" id="IPR053182">
    <property type="entry name" value="YobU-like_regulator"/>
</dbReference>
<sequence>MINTPLYIIDSIETNNFSDPNIIERIQNIWKKSHHKLSGYSGNIYGIYHKYASNYKGDYTLSIATDMPYLTNAKEPLIAEGTYSIFKVKDNLHENIFAQWQNIWQLEEENKIHRAYTLDFERYSPNGNIEIFISIL</sequence>
<keyword evidence="3" id="KW-1185">Reference proteome</keyword>
<dbReference type="EMBL" id="CP029822">
    <property type="protein sequence ID" value="AZS49652.1"/>
    <property type="molecule type" value="Genomic_DNA"/>
</dbReference>
<dbReference type="KEGG" id="emo:DM558_02140"/>
<dbReference type="Pfam" id="PF14526">
    <property type="entry name" value="Cass2"/>
    <property type="match status" value="1"/>
</dbReference>
<dbReference type="InterPro" id="IPR011256">
    <property type="entry name" value="Reg_factor_effector_dom_sf"/>
</dbReference>
<evidence type="ECO:0000313" key="2">
    <source>
        <dbReference type="EMBL" id="AZS49652.1"/>
    </source>
</evidence>
<dbReference type="SUPFAM" id="SSF55136">
    <property type="entry name" value="Probable bacterial effector-binding domain"/>
    <property type="match status" value="1"/>
</dbReference>
<accession>A0A3Q9JHJ8</accession>
<protein>
    <submittedName>
        <fullName evidence="2">AraC family transcriptional regulator</fullName>
    </submittedName>
</protein>
<dbReference type="AlphaFoldDB" id="A0A3Q9JHJ8"/>
<organism evidence="2 3">
    <name type="scientific">Entomomonas moraniae</name>
    <dbReference type="NCBI Taxonomy" id="2213226"/>
    <lineage>
        <taxon>Bacteria</taxon>
        <taxon>Pseudomonadati</taxon>
        <taxon>Pseudomonadota</taxon>
        <taxon>Gammaproteobacteria</taxon>
        <taxon>Pseudomonadales</taxon>
        <taxon>Pseudomonadaceae</taxon>
        <taxon>Entomomonas</taxon>
    </lineage>
</organism>
<feature type="domain" description="Integron-associated effector binding protein" evidence="1">
    <location>
        <begin position="21"/>
        <end position="135"/>
    </location>
</feature>
<evidence type="ECO:0000259" key="1">
    <source>
        <dbReference type="Pfam" id="PF14526"/>
    </source>
</evidence>
<proteinExistence type="predicted"/>
<reference evidence="3" key="1">
    <citation type="submission" date="2018-06" db="EMBL/GenBank/DDBJ databases">
        <title>Complete genome of Pseudomonas insecticola strain QZS01.</title>
        <authorList>
            <person name="Wang J."/>
            <person name="Su Q."/>
        </authorList>
    </citation>
    <scope>NUCLEOTIDE SEQUENCE [LARGE SCALE GENOMIC DNA]</scope>
    <source>
        <strain evidence="3">QZS01</strain>
    </source>
</reference>
<dbReference type="Proteomes" id="UP000273143">
    <property type="component" value="Chromosome"/>
</dbReference>
<gene>
    <name evidence="2" type="ORF">DM558_02140</name>
</gene>
<dbReference type="Gene3D" id="3.20.80.10">
    <property type="entry name" value="Regulatory factor, effector binding domain"/>
    <property type="match status" value="1"/>
</dbReference>
<dbReference type="RefSeq" id="WP_127161844.1">
    <property type="nucleotide sequence ID" value="NZ_CP029822.1"/>
</dbReference>
<dbReference type="InterPro" id="IPR029441">
    <property type="entry name" value="Cass2"/>
</dbReference>
<name>A0A3Q9JHJ8_9GAMM</name>
<dbReference type="PANTHER" id="PTHR36444">
    <property type="entry name" value="TRANSCRIPTIONAL REGULATOR PROTEIN YOBU-RELATED"/>
    <property type="match status" value="1"/>
</dbReference>
<evidence type="ECO:0000313" key="3">
    <source>
        <dbReference type="Proteomes" id="UP000273143"/>
    </source>
</evidence>